<evidence type="ECO:0000313" key="2">
    <source>
        <dbReference type="Proteomes" id="UP000317369"/>
    </source>
</evidence>
<reference evidence="1 2" key="1">
    <citation type="submission" date="2019-02" db="EMBL/GenBank/DDBJ databases">
        <title>Deep-cultivation of Planctomycetes and their phenomic and genomic characterization uncovers novel biology.</title>
        <authorList>
            <person name="Wiegand S."/>
            <person name="Jogler M."/>
            <person name="Boedeker C."/>
            <person name="Pinto D."/>
            <person name="Vollmers J."/>
            <person name="Rivas-Marin E."/>
            <person name="Kohn T."/>
            <person name="Peeters S.H."/>
            <person name="Heuer A."/>
            <person name="Rast P."/>
            <person name="Oberbeckmann S."/>
            <person name="Bunk B."/>
            <person name="Jeske O."/>
            <person name="Meyerdierks A."/>
            <person name="Storesund J.E."/>
            <person name="Kallscheuer N."/>
            <person name="Luecker S."/>
            <person name="Lage O.M."/>
            <person name="Pohl T."/>
            <person name="Merkel B.J."/>
            <person name="Hornburger P."/>
            <person name="Mueller R.-W."/>
            <person name="Bruemmer F."/>
            <person name="Labrenz M."/>
            <person name="Spormann A.M."/>
            <person name="Op den Camp H."/>
            <person name="Overmann J."/>
            <person name="Amann R."/>
            <person name="Jetten M.S.M."/>
            <person name="Mascher T."/>
            <person name="Medema M.H."/>
            <person name="Devos D.P."/>
            <person name="Kaster A.-K."/>
            <person name="Ovreas L."/>
            <person name="Rohde M."/>
            <person name="Galperin M.Y."/>
            <person name="Jogler C."/>
        </authorList>
    </citation>
    <scope>NUCLEOTIDE SEQUENCE [LARGE SCALE GENOMIC DNA]</scope>
    <source>
        <strain evidence="1 2">KS4</strain>
    </source>
</reference>
<accession>A0A517YP49</accession>
<dbReference type="AlphaFoldDB" id="A0A517YP49"/>
<organism evidence="1 2">
    <name type="scientific">Poriferisphaera corsica</name>
    <dbReference type="NCBI Taxonomy" id="2528020"/>
    <lineage>
        <taxon>Bacteria</taxon>
        <taxon>Pseudomonadati</taxon>
        <taxon>Planctomycetota</taxon>
        <taxon>Phycisphaerae</taxon>
        <taxon>Phycisphaerales</taxon>
        <taxon>Phycisphaeraceae</taxon>
        <taxon>Poriferisphaera</taxon>
    </lineage>
</organism>
<proteinExistence type="predicted"/>
<sequence>MRWNEKCSWSACLHLHISFINMHTTGSNNEKTHAKCMGLCLVVFSG</sequence>
<name>A0A517YP49_9BACT</name>
<dbReference type="KEGG" id="pcor:KS4_00260"/>
<gene>
    <name evidence="1" type="ORF">KS4_00260</name>
</gene>
<keyword evidence="2" id="KW-1185">Reference proteome</keyword>
<evidence type="ECO:0000313" key="1">
    <source>
        <dbReference type="EMBL" id="QDU31998.1"/>
    </source>
</evidence>
<dbReference type="EMBL" id="CP036425">
    <property type="protein sequence ID" value="QDU31998.1"/>
    <property type="molecule type" value="Genomic_DNA"/>
</dbReference>
<protein>
    <submittedName>
        <fullName evidence="1">Uncharacterized protein</fullName>
    </submittedName>
</protein>
<dbReference type="Proteomes" id="UP000317369">
    <property type="component" value="Chromosome"/>
</dbReference>